<dbReference type="SMART" id="SM00267">
    <property type="entry name" value="GGDEF"/>
    <property type="match status" value="1"/>
</dbReference>
<dbReference type="Proteomes" id="UP000553776">
    <property type="component" value="Unassembled WGS sequence"/>
</dbReference>
<dbReference type="Pfam" id="PF00990">
    <property type="entry name" value="GGDEF"/>
    <property type="match status" value="1"/>
</dbReference>
<dbReference type="NCBIfam" id="TIGR00254">
    <property type="entry name" value="GGDEF"/>
    <property type="match status" value="1"/>
</dbReference>
<feature type="transmembrane region" description="Helical" evidence="1">
    <location>
        <begin position="7"/>
        <end position="30"/>
    </location>
</feature>
<dbReference type="PROSITE" id="PS50887">
    <property type="entry name" value="GGDEF"/>
    <property type="match status" value="1"/>
</dbReference>
<feature type="transmembrane region" description="Helical" evidence="1">
    <location>
        <begin position="36"/>
        <end position="56"/>
    </location>
</feature>
<dbReference type="GO" id="GO:0005886">
    <property type="term" value="C:plasma membrane"/>
    <property type="evidence" value="ECO:0007669"/>
    <property type="project" value="TreeGrafter"/>
</dbReference>
<name>A0A841U5U5_9BACL</name>
<dbReference type="InterPro" id="IPR029787">
    <property type="entry name" value="Nucleotide_cyclase"/>
</dbReference>
<dbReference type="InterPro" id="IPR050469">
    <property type="entry name" value="Diguanylate_Cyclase"/>
</dbReference>
<dbReference type="Gene3D" id="3.30.70.270">
    <property type="match status" value="1"/>
</dbReference>
<dbReference type="GO" id="GO:1902201">
    <property type="term" value="P:negative regulation of bacterial-type flagellum-dependent cell motility"/>
    <property type="evidence" value="ECO:0007669"/>
    <property type="project" value="TreeGrafter"/>
</dbReference>
<organism evidence="3 4">
    <name type="scientific">Cohnella xylanilytica</name>
    <dbReference type="NCBI Taxonomy" id="557555"/>
    <lineage>
        <taxon>Bacteria</taxon>
        <taxon>Bacillati</taxon>
        <taxon>Bacillota</taxon>
        <taxon>Bacilli</taxon>
        <taxon>Bacillales</taxon>
        <taxon>Paenibacillaceae</taxon>
        <taxon>Cohnella</taxon>
    </lineage>
</organism>
<comment type="caution">
    <text evidence="3">The sequence shown here is derived from an EMBL/GenBank/DDBJ whole genome shotgun (WGS) entry which is preliminary data.</text>
</comment>
<dbReference type="PANTHER" id="PTHR45138">
    <property type="entry name" value="REGULATORY COMPONENTS OF SENSORY TRANSDUCTION SYSTEM"/>
    <property type="match status" value="1"/>
</dbReference>
<evidence type="ECO:0000313" key="4">
    <source>
        <dbReference type="Proteomes" id="UP000553776"/>
    </source>
</evidence>
<evidence type="ECO:0000256" key="1">
    <source>
        <dbReference type="SAM" id="Phobius"/>
    </source>
</evidence>
<dbReference type="PANTHER" id="PTHR45138:SF9">
    <property type="entry name" value="DIGUANYLATE CYCLASE DGCM-RELATED"/>
    <property type="match status" value="1"/>
</dbReference>
<dbReference type="EMBL" id="JACJVR010000150">
    <property type="protein sequence ID" value="MBB6695935.1"/>
    <property type="molecule type" value="Genomic_DNA"/>
</dbReference>
<dbReference type="CDD" id="cd01949">
    <property type="entry name" value="GGDEF"/>
    <property type="match status" value="1"/>
</dbReference>
<evidence type="ECO:0000313" key="3">
    <source>
        <dbReference type="EMBL" id="MBB6695935.1"/>
    </source>
</evidence>
<protein>
    <submittedName>
        <fullName evidence="3">GGDEF domain-containing protein</fullName>
    </submittedName>
</protein>
<proteinExistence type="predicted"/>
<gene>
    <name evidence="3" type="ORF">H7B90_31550</name>
</gene>
<dbReference type="AlphaFoldDB" id="A0A841U5U5"/>
<sequence>MEHAGKRFGLAAGACIGVAVAGVVACGVGIEGHLTFVVASGSGFAASLMALGWFVGRHYDRLRARSERDSLTGLFNRGFMERCFRRLSEQARRANKRMSVTIVDVNDFKEINDTYGHRTGDRVLAQLAEALKLCSDRGEIVGRWGGDEFLLLSPYVERGTDNALHRNIEEQMERLSQRENKRISVALGTAIFPEEGSSLDQLLQAADRNMYADKNVRKKDEALKRLNA</sequence>
<reference evidence="3 4" key="1">
    <citation type="submission" date="2020-08" db="EMBL/GenBank/DDBJ databases">
        <title>Cohnella phylogeny.</title>
        <authorList>
            <person name="Dunlap C."/>
        </authorList>
    </citation>
    <scope>NUCLEOTIDE SEQUENCE [LARGE SCALE GENOMIC DNA]</scope>
    <source>
        <strain evidence="3 4">DSM 25239</strain>
    </source>
</reference>
<dbReference type="SUPFAM" id="SSF55073">
    <property type="entry name" value="Nucleotide cyclase"/>
    <property type="match status" value="1"/>
</dbReference>
<keyword evidence="4" id="KW-1185">Reference proteome</keyword>
<dbReference type="InterPro" id="IPR000160">
    <property type="entry name" value="GGDEF_dom"/>
</dbReference>
<dbReference type="InterPro" id="IPR043128">
    <property type="entry name" value="Rev_trsase/Diguanyl_cyclase"/>
</dbReference>
<keyword evidence="1" id="KW-1133">Transmembrane helix</keyword>
<dbReference type="PROSITE" id="PS51257">
    <property type="entry name" value="PROKAR_LIPOPROTEIN"/>
    <property type="match status" value="1"/>
</dbReference>
<feature type="domain" description="GGDEF" evidence="2">
    <location>
        <begin position="96"/>
        <end position="226"/>
    </location>
</feature>
<keyword evidence="1" id="KW-0472">Membrane</keyword>
<dbReference type="RefSeq" id="WP_185139883.1">
    <property type="nucleotide sequence ID" value="NZ_BORM01000004.1"/>
</dbReference>
<dbReference type="GO" id="GO:0043709">
    <property type="term" value="P:cell adhesion involved in single-species biofilm formation"/>
    <property type="evidence" value="ECO:0007669"/>
    <property type="project" value="TreeGrafter"/>
</dbReference>
<evidence type="ECO:0000259" key="2">
    <source>
        <dbReference type="PROSITE" id="PS50887"/>
    </source>
</evidence>
<dbReference type="GO" id="GO:0052621">
    <property type="term" value="F:diguanylate cyclase activity"/>
    <property type="evidence" value="ECO:0007669"/>
    <property type="project" value="TreeGrafter"/>
</dbReference>
<accession>A0A841U5U5</accession>
<keyword evidence="1" id="KW-0812">Transmembrane</keyword>